<evidence type="ECO:0000313" key="2">
    <source>
        <dbReference type="Proteomes" id="UP001333110"/>
    </source>
</evidence>
<accession>A0AAN7MQ31</accession>
<dbReference type="EMBL" id="JAUNZN010000023">
    <property type="protein sequence ID" value="KAK4808976.1"/>
    <property type="molecule type" value="Genomic_DNA"/>
</dbReference>
<name>A0AAN7MQ31_MYCAM</name>
<gene>
    <name evidence="1" type="ORF">QYF61_015210</name>
</gene>
<protein>
    <submittedName>
        <fullName evidence="1">Uncharacterized protein</fullName>
    </submittedName>
</protein>
<evidence type="ECO:0000313" key="1">
    <source>
        <dbReference type="EMBL" id="KAK4808976.1"/>
    </source>
</evidence>
<proteinExistence type="predicted"/>
<organism evidence="1 2">
    <name type="scientific">Mycteria americana</name>
    <name type="common">Wood stork</name>
    <dbReference type="NCBI Taxonomy" id="33587"/>
    <lineage>
        <taxon>Eukaryota</taxon>
        <taxon>Metazoa</taxon>
        <taxon>Chordata</taxon>
        <taxon>Craniata</taxon>
        <taxon>Vertebrata</taxon>
        <taxon>Euteleostomi</taxon>
        <taxon>Archelosauria</taxon>
        <taxon>Archosauria</taxon>
        <taxon>Dinosauria</taxon>
        <taxon>Saurischia</taxon>
        <taxon>Theropoda</taxon>
        <taxon>Coelurosauria</taxon>
        <taxon>Aves</taxon>
        <taxon>Neognathae</taxon>
        <taxon>Neoaves</taxon>
        <taxon>Aequornithes</taxon>
        <taxon>Ciconiiformes</taxon>
        <taxon>Ciconiidae</taxon>
        <taxon>Mycteria</taxon>
    </lineage>
</organism>
<comment type="caution">
    <text evidence="1">The sequence shown here is derived from an EMBL/GenBank/DDBJ whole genome shotgun (WGS) entry which is preliminary data.</text>
</comment>
<dbReference type="AlphaFoldDB" id="A0AAN7MQ31"/>
<sequence length="111" mass="12334">MASNHHIARKSFSVREQEVQRGTFPWLLSNQFIPWSVLILGIALTQVQDLALRIVEVHEVCMGPLLKPVKVALDGIPSLLRINCTTELGVICKLAEGALNPTIYITDEDTK</sequence>
<reference evidence="1 2" key="1">
    <citation type="journal article" date="2023" name="J. Hered.">
        <title>Chromosome-level genome of the wood stork (Mycteria americana) provides insight into avian chromosome evolution.</title>
        <authorList>
            <person name="Flamio R. Jr."/>
            <person name="Ramstad K.M."/>
        </authorList>
    </citation>
    <scope>NUCLEOTIDE SEQUENCE [LARGE SCALE GENOMIC DNA]</scope>
    <source>
        <strain evidence="1">JAX WOST 10</strain>
    </source>
</reference>
<dbReference type="Proteomes" id="UP001333110">
    <property type="component" value="Unassembled WGS sequence"/>
</dbReference>
<keyword evidence="2" id="KW-1185">Reference proteome</keyword>